<evidence type="ECO:0000313" key="3">
    <source>
        <dbReference type="EMBL" id="MBU8876031.1"/>
    </source>
</evidence>
<reference evidence="3 4" key="1">
    <citation type="submission" date="2021-06" db="EMBL/GenBank/DDBJ databases">
        <authorList>
            <person name="Lee D.H."/>
        </authorList>
    </citation>
    <scope>NUCLEOTIDE SEQUENCE [LARGE SCALE GENOMIC DNA]</scope>
    <source>
        <strain evidence="3 4">MMS21-HV4-11</strain>
    </source>
</reference>
<name>A0ABS6IN56_9HYPH</name>
<organism evidence="3 4">
    <name type="scientific">Reyranella humidisoli</name>
    <dbReference type="NCBI Taxonomy" id="2849149"/>
    <lineage>
        <taxon>Bacteria</taxon>
        <taxon>Pseudomonadati</taxon>
        <taxon>Pseudomonadota</taxon>
        <taxon>Alphaproteobacteria</taxon>
        <taxon>Hyphomicrobiales</taxon>
        <taxon>Reyranellaceae</taxon>
        <taxon>Reyranella</taxon>
    </lineage>
</organism>
<comment type="caution">
    <text evidence="3">The sequence shown here is derived from an EMBL/GenBank/DDBJ whole genome shotgun (WGS) entry which is preliminary data.</text>
</comment>
<feature type="region of interest" description="Disordered" evidence="2">
    <location>
        <begin position="491"/>
        <end position="510"/>
    </location>
</feature>
<gene>
    <name evidence="3" type="ORF">KQ910_19825</name>
</gene>
<dbReference type="EMBL" id="JAHOPB010000002">
    <property type="protein sequence ID" value="MBU8876031.1"/>
    <property type="molecule type" value="Genomic_DNA"/>
</dbReference>
<dbReference type="CDD" id="cd03468">
    <property type="entry name" value="PolY_like"/>
    <property type="match status" value="1"/>
</dbReference>
<keyword evidence="4" id="KW-1185">Reference proteome</keyword>
<evidence type="ECO:0000256" key="2">
    <source>
        <dbReference type="SAM" id="MobiDB-lite"/>
    </source>
</evidence>
<dbReference type="Proteomes" id="UP000727907">
    <property type="component" value="Unassembled WGS sequence"/>
</dbReference>
<dbReference type="InterPro" id="IPR050356">
    <property type="entry name" value="SulA_CellDiv_inhibitor"/>
</dbReference>
<dbReference type="PANTHER" id="PTHR35369">
    <property type="entry name" value="BLR3025 PROTEIN-RELATED"/>
    <property type="match status" value="1"/>
</dbReference>
<keyword evidence="1" id="KW-0227">DNA damage</keyword>
<sequence>MKRIVSLWFPKLSTDRLARASKKDWSDRAAATVVWHDGCPRLAALNAHARAAGLRPRMRLADARALLPDLVTQAGEPQADLRLIEAIAGWCDRYTPWVAIDPLGGALVPDIETACSVGGFGGDAGLLLDVTGCTHLFGEGEAGERALLADLVTRLARRDLSCRAAMADTAGAAWALARFAERQADLFCPSRGQRDALAPLPVEGLRLDPPILETLLKLGLRRIGDLYPMPRGPLVRRFGDHPVRRIDQALGRLDEPIEPRRLPPAFRTRLAFAEPIGRAEDIAAATSRLLAALCRQFEQAGVGARQLEIALYRVDGSVDRTSIGTSRPNRDNPKLMKLFEERLGELDPGFGVELMILSAPEVETWSGTQDALPDQDSPGIASGRDGTIDLADRLALRLGSENVVRLLTRDSHLPERVQVSAPVSSKPAVEGAWRRIANLKNARPTRLLQRPELVEVTAFVPDDPPSVFRWRRHAHRIVRADGPERIADEWWRPRPDGSRPPAGTQPPVRDYYRVEDDDGGRFWLFRDGPYQLAANGQPTARWFLHGFCA</sequence>
<proteinExistence type="predicted"/>
<evidence type="ECO:0000313" key="4">
    <source>
        <dbReference type="Proteomes" id="UP000727907"/>
    </source>
</evidence>
<protein>
    <submittedName>
        <fullName evidence="3">DNA polymerase Y family protein</fullName>
    </submittedName>
</protein>
<evidence type="ECO:0000256" key="1">
    <source>
        <dbReference type="ARBA" id="ARBA00022763"/>
    </source>
</evidence>
<dbReference type="RefSeq" id="WP_216964508.1">
    <property type="nucleotide sequence ID" value="NZ_JAHOPB010000002.1"/>
</dbReference>
<dbReference type="PANTHER" id="PTHR35369:SF2">
    <property type="entry name" value="BLR3025 PROTEIN"/>
    <property type="match status" value="1"/>
</dbReference>
<accession>A0ABS6IN56</accession>